<evidence type="ECO:0000313" key="3">
    <source>
        <dbReference type="Proteomes" id="UP000701853"/>
    </source>
</evidence>
<dbReference type="Pfam" id="PF13456">
    <property type="entry name" value="RVT_3"/>
    <property type="match status" value="1"/>
</dbReference>
<organism evidence="2 3">
    <name type="scientific">Gossypium anomalum</name>
    <dbReference type="NCBI Taxonomy" id="47600"/>
    <lineage>
        <taxon>Eukaryota</taxon>
        <taxon>Viridiplantae</taxon>
        <taxon>Streptophyta</taxon>
        <taxon>Embryophyta</taxon>
        <taxon>Tracheophyta</taxon>
        <taxon>Spermatophyta</taxon>
        <taxon>Magnoliopsida</taxon>
        <taxon>eudicotyledons</taxon>
        <taxon>Gunneridae</taxon>
        <taxon>Pentapetalae</taxon>
        <taxon>rosids</taxon>
        <taxon>malvids</taxon>
        <taxon>Malvales</taxon>
        <taxon>Malvaceae</taxon>
        <taxon>Malvoideae</taxon>
        <taxon>Gossypium</taxon>
    </lineage>
</organism>
<protein>
    <recommendedName>
        <fullName evidence="1">RNase H type-1 domain-containing protein</fullName>
    </recommendedName>
</protein>
<dbReference type="GO" id="GO:0003676">
    <property type="term" value="F:nucleic acid binding"/>
    <property type="evidence" value="ECO:0007669"/>
    <property type="project" value="InterPro"/>
</dbReference>
<sequence length="233" mass="26311">MAQYMGDEGPLEKGLIWKVGTGTNISIRNDIWIPDFRSLRLSSINVDLRVDSVAELINNNENNWNRDLIVNTFPKEVAELILRIPLAMEPHSDLLAWTGEPSGEYTVQSAYKLLQSGDPRAYAEQNVYRDFYKKLCAEFSVVCFGPFGETETLGYMKTQTDQTVKINFDGAFDERNQQSVSGIVVRDSKGLVLISCSELYRGVVSPFAVEALACRRATQIGLEMQRLASHYRR</sequence>
<dbReference type="GO" id="GO:0004523">
    <property type="term" value="F:RNA-DNA hybrid ribonuclease activity"/>
    <property type="evidence" value="ECO:0007669"/>
    <property type="project" value="InterPro"/>
</dbReference>
<dbReference type="EMBL" id="JAHUZN010000004">
    <property type="protein sequence ID" value="KAG8496152.1"/>
    <property type="molecule type" value="Genomic_DNA"/>
</dbReference>
<accession>A0A8J5ZDR5</accession>
<evidence type="ECO:0000313" key="2">
    <source>
        <dbReference type="EMBL" id="KAG8496152.1"/>
    </source>
</evidence>
<keyword evidence="3" id="KW-1185">Reference proteome</keyword>
<proteinExistence type="predicted"/>
<name>A0A8J5ZDR5_9ROSI</name>
<dbReference type="OrthoDB" id="1739838at2759"/>
<reference evidence="2 3" key="1">
    <citation type="journal article" date="2021" name="bioRxiv">
        <title>The Gossypium anomalum genome as a resource for cotton improvement and evolutionary analysis of hybrid incompatibility.</title>
        <authorList>
            <person name="Grover C.E."/>
            <person name="Yuan D."/>
            <person name="Arick M.A."/>
            <person name="Miller E.R."/>
            <person name="Hu G."/>
            <person name="Peterson D.G."/>
            <person name="Wendel J.F."/>
            <person name="Udall J.A."/>
        </authorList>
    </citation>
    <scope>NUCLEOTIDE SEQUENCE [LARGE SCALE GENOMIC DNA]</scope>
    <source>
        <strain evidence="2">JFW-Udall</strain>
        <tissue evidence="2">Leaf</tissue>
    </source>
</reference>
<evidence type="ECO:0000259" key="1">
    <source>
        <dbReference type="Pfam" id="PF13456"/>
    </source>
</evidence>
<dbReference type="InterPro" id="IPR002156">
    <property type="entry name" value="RNaseH_domain"/>
</dbReference>
<feature type="domain" description="RNase H type-1" evidence="1">
    <location>
        <begin position="167"/>
        <end position="220"/>
    </location>
</feature>
<dbReference type="Proteomes" id="UP000701853">
    <property type="component" value="Chromosome 4"/>
</dbReference>
<gene>
    <name evidence="2" type="ORF">CXB51_009143</name>
</gene>
<comment type="caution">
    <text evidence="2">The sequence shown here is derived from an EMBL/GenBank/DDBJ whole genome shotgun (WGS) entry which is preliminary data.</text>
</comment>
<dbReference type="AlphaFoldDB" id="A0A8J5ZDR5"/>